<keyword evidence="1" id="KW-0472">Membrane</keyword>
<organism evidence="3 4">
    <name type="scientific">Liquorilactobacillus ghanensis DSM 18630</name>
    <dbReference type="NCBI Taxonomy" id="1423750"/>
    <lineage>
        <taxon>Bacteria</taxon>
        <taxon>Bacillati</taxon>
        <taxon>Bacillota</taxon>
        <taxon>Bacilli</taxon>
        <taxon>Lactobacillales</taxon>
        <taxon>Lactobacillaceae</taxon>
        <taxon>Liquorilactobacillus</taxon>
    </lineage>
</organism>
<dbReference type="STRING" id="1423750.FC89_GL000539"/>
<feature type="transmembrane region" description="Helical" evidence="1">
    <location>
        <begin position="88"/>
        <end position="105"/>
    </location>
</feature>
<accession>A0A0R1VKP4</accession>
<reference evidence="3 4" key="1">
    <citation type="journal article" date="2015" name="Genome Announc.">
        <title>Expanding the biotechnology potential of lactobacilli through comparative genomics of 213 strains and associated genera.</title>
        <authorList>
            <person name="Sun Z."/>
            <person name="Harris H.M."/>
            <person name="McCann A."/>
            <person name="Guo C."/>
            <person name="Argimon S."/>
            <person name="Zhang W."/>
            <person name="Yang X."/>
            <person name="Jeffery I.B."/>
            <person name="Cooney J.C."/>
            <person name="Kagawa T.F."/>
            <person name="Liu W."/>
            <person name="Song Y."/>
            <person name="Salvetti E."/>
            <person name="Wrobel A."/>
            <person name="Rasinkangas P."/>
            <person name="Parkhill J."/>
            <person name="Rea M.C."/>
            <person name="O'Sullivan O."/>
            <person name="Ritari J."/>
            <person name="Douillard F.P."/>
            <person name="Paul Ross R."/>
            <person name="Yang R."/>
            <person name="Briner A.E."/>
            <person name="Felis G.E."/>
            <person name="de Vos W.M."/>
            <person name="Barrangou R."/>
            <person name="Klaenhammer T.R."/>
            <person name="Caufield P.W."/>
            <person name="Cui Y."/>
            <person name="Zhang H."/>
            <person name="O'Toole P.W."/>
        </authorList>
    </citation>
    <scope>NUCLEOTIDE SEQUENCE [LARGE SCALE GENOMIC DNA]</scope>
    <source>
        <strain evidence="3 4">DSM 18630</strain>
    </source>
</reference>
<keyword evidence="1" id="KW-0812">Transmembrane</keyword>
<feature type="transmembrane region" description="Helical" evidence="1">
    <location>
        <begin position="63"/>
        <end position="82"/>
    </location>
</feature>
<keyword evidence="1" id="KW-1133">Transmembrane helix</keyword>
<evidence type="ECO:0000313" key="4">
    <source>
        <dbReference type="Proteomes" id="UP000051451"/>
    </source>
</evidence>
<dbReference type="Proteomes" id="UP000051451">
    <property type="component" value="Unassembled WGS sequence"/>
</dbReference>
<dbReference type="EMBL" id="AZGB01000015">
    <property type="protein sequence ID" value="KRM06398.1"/>
    <property type="molecule type" value="Genomic_DNA"/>
</dbReference>
<comment type="caution">
    <text evidence="3">The sequence shown here is derived from an EMBL/GenBank/DDBJ whole genome shotgun (WGS) entry which is preliminary data.</text>
</comment>
<evidence type="ECO:0000256" key="1">
    <source>
        <dbReference type="SAM" id="Phobius"/>
    </source>
</evidence>
<dbReference type="AlphaFoldDB" id="A0A0R1VKP4"/>
<sequence>MAALYTLPRTYLPENTFFSGTQQANINNRRNIMQVTTRITTEEYENFLKWAQKRGKRWKINKFCWVMVAAITVLILFAEVKSFNLEGLIAPCVLIFMTITPYFMPKYKARHFLKRNPQITQVQTLIIDESGIESSSESRQGKLNWSAFMGYSELSDIFILMTSTTTALLIPKKDLSFEQIKMIRKLISQAMITKY</sequence>
<evidence type="ECO:0000313" key="3">
    <source>
        <dbReference type="EMBL" id="KRM06398.1"/>
    </source>
</evidence>
<protein>
    <recommendedName>
        <fullName evidence="2">YcxB-like C-terminal domain-containing protein</fullName>
    </recommendedName>
</protein>
<proteinExistence type="predicted"/>
<dbReference type="InterPro" id="IPR025588">
    <property type="entry name" value="YcxB-like_C"/>
</dbReference>
<gene>
    <name evidence="3" type="ORF">FC89_GL000539</name>
</gene>
<dbReference type="PATRIC" id="fig|1423750.3.peg.556"/>
<dbReference type="Pfam" id="PF14317">
    <property type="entry name" value="YcxB"/>
    <property type="match status" value="1"/>
</dbReference>
<name>A0A0R1VKP4_9LACO</name>
<feature type="domain" description="YcxB-like C-terminal" evidence="2">
    <location>
        <begin position="127"/>
        <end position="187"/>
    </location>
</feature>
<keyword evidence="4" id="KW-1185">Reference proteome</keyword>
<evidence type="ECO:0000259" key="2">
    <source>
        <dbReference type="Pfam" id="PF14317"/>
    </source>
</evidence>